<sequence>MMVVINSESRHCCSASQCFLSGGRARTTAQGPAAPLKARSLRTGTCGNQSHVKSVCATAELCCAMRFSAKSQQTAPTPSSPRASAAPFAPMMDTSLLRLRDPREIVDPRERGVLLVPLVEMVSTASPDSRDLLDPLALVVTSPLRCLVAMMRNPLLCLCLDQWAQWDPVDLQELLVLVDLRDPMAFLVSLERLELPAPWVHVDLQDLLERMERMVRLGNLVVPVSVDLLAHRVLVVSQELLDFLVSRVTEGSAVWMVLRETLALLDPRERLVPLVRMELLVLWDLVVCLVREVELVLLVLLELVVTMVLLVLLDLRVPLALLDPLDSLVAPDPRVTLEHRVHVDLKDLLEHVENLVTLDLLAQLDLLETLEQMEPPVLREALVPLVLLEPLVSLDHVDPQDLREQLVPLDPRVTLVRLVPQDSRESPVPRARLVLQVFRDPQDLLVKRAKEEPEENPVLQVPVEPLGSVVPLVVVGSLVLMALLEPKVPLVSVVPLVLLDLKVPLVSLVALVSLVFLEQRV</sequence>
<evidence type="ECO:0000313" key="2">
    <source>
        <dbReference type="Proteomes" id="UP001469553"/>
    </source>
</evidence>
<protein>
    <submittedName>
        <fullName evidence="1">Uncharacterized protein</fullName>
    </submittedName>
</protein>
<accession>A0ABV0Y2P5</accession>
<evidence type="ECO:0000313" key="1">
    <source>
        <dbReference type="EMBL" id="MEQ2287912.1"/>
    </source>
</evidence>
<name>A0ABV0Y2P5_9TELE</name>
<gene>
    <name evidence="1" type="ORF">AMECASPLE_017629</name>
</gene>
<keyword evidence="2" id="KW-1185">Reference proteome</keyword>
<proteinExistence type="predicted"/>
<dbReference type="EMBL" id="JAHRIP010020141">
    <property type="protein sequence ID" value="MEQ2287912.1"/>
    <property type="molecule type" value="Genomic_DNA"/>
</dbReference>
<comment type="caution">
    <text evidence="1">The sequence shown here is derived from an EMBL/GenBank/DDBJ whole genome shotgun (WGS) entry which is preliminary data.</text>
</comment>
<organism evidence="1 2">
    <name type="scientific">Ameca splendens</name>
    <dbReference type="NCBI Taxonomy" id="208324"/>
    <lineage>
        <taxon>Eukaryota</taxon>
        <taxon>Metazoa</taxon>
        <taxon>Chordata</taxon>
        <taxon>Craniata</taxon>
        <taxon>Vertebrata</taxon>
        <taxon>Euteleostomi</taxon>
        <taxon>Actinopterygii</taxon>
        <taxon>Neopterygii</taxon>
        <taxon>Teleostei</taxon>
        <taxon>Neoteleostei</taxon>
        <taxon>Acanthomorphata</taxon>
        <taxon>Ovalentaria</taxon>
        <taxon>Atherinomorphae</taxon>
        <taxon>Cyprinodontiformes</taxon>
        <taxon>Goodeidae</taxon>
        <taxon>Ameca</taxon>
    </lineage>
</organism>
<dbReference type="Proteomes" id="UP001469553">
    <property type="component" value="Unassembled WGS sequence"/>
</dbReference>
<reference evidence="1 2" key="1">
    <citation type="submission" date="2021-06" db="EMBL/GenBank/DDBJ databases">
        <authorList>
            <person name="Palmer J.M."/>
        </authorList>
    </citation>
    <scope>NUCLEOTIDE SEQUENCE [LARGE SCALE GENOMIC DNA]</scope>
    <source>
        <strain evidence="1 2">AS_MEX2019</strain>
        <tissue evidence="1">Muscle</tissue>
    </source>
</reference>